<evidence type="ECO:0000313" key="13">
    <source>
        <dbReference type="Proteomes" id="UP000807309"/>
    </source>
</evidence>
<keyword evidence="10" id="KW-0963">Cytoplasm</keyword>
<comment type="subunit">
    <text evidence="10">Monomer.</text>
</comment>
<feature type="binding site" evidence="10">
    <location>
        <position position="162"/>
    </location>
    <ligand>
        <name>substrate</name>
    </ligand>
</feature>
<sequence length="404" mass="41961">MTVKTLADLLGEGVEGRGVLVRSDLNVPLDDQGQITDPGRIVASAPTIKALAEAGAKVVVTAHLGRPKGEPDPKLSLAPVAARLAEELGRNVQLAGDVVGQDALARSEGLTDGDVLLLENIRFDARETSKDDVQRAKLAAALVELVGDDGAFVSDGFGVLHRKQASVYDVAELLPHYAGTLVAAEVEVLAKLSQNPDRPYAVVLGGSKVSDKLAVIEALAPKVDTLVIGGGMCFTFLAAQGFSVGASLLQEEMVDTCKHLLDQYADVIHLPRDIVVADGFAADAESKVVPAHEIPDGWLGLDVGPESVDRFAVLLTEARTVFWNGPMGVFEFEKFAAGTRGVAEAIVTATGKGAFTVVGGGDSAAAVRALGLPDDGFSHISTGGGASLEYLEGKELPGIAVLED</sequence>
<dbReference type="InterPro" id="IPR036043">
    <property type="entry name" value="Phosphoglycerate_kinase_sf"/>
</dbReference>
<evidence type="ECO:0000256" key="1">
    <source>
        <dbReference type="ARBA" id="ARBA00000642"/>
    </source>
</evidence>
<dbReference type="EC" id="2.7.2.3" evidence="3 10"/>
<feature type="binding site" evidence="10">
    <location>
        <begin position="63"/>
        <end position="66"/>
    </location>
    <ligand>
        <name>substrate</name>
    </ligand>
</feature>
<dbReference type="InterPro" id="IPR015911">
    <property type="entry name" value="Phosphoglycerate_kinase_CS"/>
</dbReference>
<reference evidence="12 13" key="1">
    <citation type="submission" date="2020-10" db="EMBL/GenBank/DDBJ databases">
        <title>Identification of Nocardia species via Next-generation sequencing and recognition of intraspecies genetic diversity.</title>
        <authorList>
            <person name="Li P."/>
            <person name="Li P."/>
            <person name="Lu B."/>
        </authorList>
    </citation>
    <scope>NUCLEOTIDE SEQUENCE [LARGE SCALE GENOMIC DNA]</scope>
    <source>
        <strain evidence="12 13">N-11</strain>
    </source>
</reference>
<evidence type="ECO:0000313" key="12">
    <source>
        <dbReference type="EMBL" id="MBF6226605.1"/>
    </source>
</evidence>
<feature type="binding site" evidence="10">
    <location>
        <position position="331"/>
    </location>
    <ligand>
        <name>ATP</name>
        <dbReference type="ChEBI" id="CHEBI:30616"/>
    </ligand>
</feature>
<accession>A0ABS0C8A9</accession>
<dbReference type="PRINTS" id="PR00477">
    <property type="entry name" value="PHGLYCKINASE"/>
</dbReference>
<evidence type="ECO:0000256" key="3">
    <source>
        <dbReference type="ARBA" id="ARBA00013061"/>
    </source>
</evidence>
<comment type="subcellular location">
    <subcellularLocation>
        <location evidence="10">Cytoplasm</location>
    </subcellularLocation>
</comment>
<dbReference type="PANTHER" id="PTHR11406:SF23">
    <property type="entry name" value="PHOSPHOGLYCERATE KINASE 1, CHLOROPLASTIC-RELATED"/>
    <property type="match status" value="1"/>
</dbReference>
<evidence type="ECO:0000256" key="9">
    <source>
        <dbReference type="ARBA" id="ARBA00023152"/>
    </source>
</evidence>
<feature type="binding site" evidence="10">
    <location>
        <position position="212"/>
    </location>
    <ligand>
        <name>ATP</name>
        <dbReference type="ChEBI" id="CHEBI:30616"/>
    </ligand>
</feature>
<evidence type="ECO:0000256" key="11">
    <source>
        <dbReference type="RuleBase" id="RU000532"/>
    </source>
</evidence>
<dbReference type="Gene3D" id="3.40.50.1260">
    <property type="entry name" value="Phosphoglycerate kinase, N-terminal domain"/>
    <property type="match status" value="2"/>
</dbReference>
<keyword evidence="6 10" id="KW-0547">Nucleotide-binding</keyword>
<evidence type="ECO:0000256" key="4">
    <source>
        <dbReference type="ARBA" id="ARBA00016471"/>
    </source>
</evidence>
<evidence type="ECO:0000256" key="7">
    <source>
        <dbReference type="ARBA" id="ARBA00022777"/>
    </source>
</evidence>
<keyword evidence="13" id="KW-1185">Reference proteome</keyword>
<evidence type="ECO:0000256" key="5">
    <source>
        <dbReference type="ARBA" id="ARBA00022679"/>
    </source>
</evidence>
<dbReference type="Pfam" id="PF00162">
    <property type="entry name" value="PGK"/>
    <property type="match status" value="1"/>
</dbReference>
<keyword evidence="9 10" id="KW-0324">Glycolysis</keyword>
<dbReference type="SUPFAM" id="SSF53748">
    <property type="entry name" value="Phosphoglycerate kinase"/>
    <property type="match status" value="1"/>
</dbReference>
<organism evidence="12 13">
    <name type="scientific">Nocardia abscessus</name>
    <dbReference type="NCBI Taxonomy" id="120957"/>
    <lineage>
        <taxon>Bacteria</taxon>
        <taxon>Bacillati</taxon>
        <taxon>Actinomycetota</taxon>
        <taxon>Actinomycetes</taxon>
        <taxon>Mycobacteriales</taxon>
        <taxon>Nocardiaceae</taxon>
        <taxon>Nocardia</taxon>
    </lineage>
</organism>
<dbReference type="CDD" id="cd00318">
    <property type="entry name" value="Phosphoglycerate_kinase"/>
    <property type="match status" value="1"/>
</dbReference>
<dbReference type="InterPro" id="IPR001576">
    <property type="entry name" value="Phosphoglycerate_kinase"/>
</dbReference>
<dbReference type="Proteomes" id="UP000807309">
    <property type="component" value="Unassembled WGS sequence"/>
</dbReference>
<feature type="binding site" evidence="10">
    <location>
        <position position="40"/>
    </location>
    <ligand>
        <name>substrate</name>
    </ligand>
</feature>
<feature type="binding site" evidence="10">
    <location>
        <begin position="360"/>
        <end position="363"/>
    </location>
    <ligand>
        <name>ATP</name>
        <dbReference type="ChEBI" id="CHEBI:30616"/>
    </ligand>
</feature>
<dbReference type="GO" id="GO:0016301">
    <property type="term" value="F:kinase activity"/>
    <property type="evidence" value="ECO:0007669"/>
    <property type="project" value="UniProtKB-KW"/>
</dbReference>
<name>A0ABS0C8A9_9NOCA</name>
<evidence type="ECO:0000256" key="2">
    <source>
        <dbReference type="ARBA" id="ARBA00004838"/>
    </source>
</evidence>
<dbReference type="PANTHER" id="PTHR11406">
    <property type="entry name" value="PHOSPHOGLYCERATE KINASE"/>
    <property type="match status" value="1"/>
</dbReference>
<comment type="catalytic activity">
    <reaction evidence="1 10 11">
        <text>(2R)-3-phosphoglycerate + ATP = (2R)-3-phospho-glyceroyl phosphate + ADP</text>
        <dbReference type="Rhea" id="RHEA:14801"/>
        <dbReference type="ChEBI" id="CHEBI:30616"/>
        <dbReference type="ChEBI" id="CHEBI:57604"/>
        <dbReference type="ChEBI" id="CHEBI:58272"/>
        <dbReference type="ChEBI" id="CHEBI:456216"/>
        <dbReference type="EC" id="2.7.2.3"/>
    </reaction>
</comment>
<proteinExistence type="inferred from homology"/>
<dbReference type="HAMAP" id="MF_00145">
    <property type="entry name" value="Phosphoglyc_kinase"/>
    <property type="match status" value="1"/>
</dbReference>
<evidence type="ECO:0000256" key="10">
    <source>
        <dbReference type="HAMAP-Rule" id="MF_00145"/>
    </source>
</evidence>
<protein>
    <recommendedName>
        <fullName evidence="4 10">Phosphoglycerate kinase</fullName>
        <ecNumber evidence="3 10">2.7.2.3</ecNumber>
    </recommendedName>
</protein>
<keyword evidence="5 10" id="KW-0808">Transferase</keyword>
<dbReference type="PROSITE" id="PS00111">
    <property type="entry name" value="PGLYCERATE_KINASE"/>
    <property type="match status" value="1"/>
</dbReference>
<evidence type="ECO:0000256" key="6">
    <source>
        <dbReference type="ARBA" id="ARBA00022741"/>
    </source>
</evidence>
<keyword evidence="8 10" id="KW-0067">ATP-binding</keyword>
<dbReference type="EMBL" id="JADLRE010000011">
    <property type="protein sequence ID" value="MBF6226605.1"/>
    <property type="molecule type" value="Genomic_DNA"/>
</dbReference>
<comment type="similarity">
    <text evidence="10 11">Belongs to the phosphoglycerate kinase family.</text>
</comment>
<dbReference type="InterPro" id="IPR015824">
    <property type="entry name" value="Phosphoglycerate_kinase_N"/>
</dbReference>
<feature type="binding site" evidence="10">
    <location>
        <position position="300"/>
    </location>
    <ligand>
        <name>ATP</name>
        <dbReference type="ChEBI" id="CHEBI:30616"/>
    </ligand>
</feature>
<feature type="binding site" evidence="10">
    <location>
        <begin position="24"/>
        <end position="26"/>
    </location>
    <ligand>
        <name>substrate</name>
    </ligand>
</feature>
<evidence type="ECO:0000256" key="8">
    <source>
        <dbReference type="ARBA" id="ARBA00022840"/>
    </source>
</evidence>
<comment type="caution">
    <text evidence="12">The sequence shown here is derived from an EMBL/GenBank/DDBJ whole genome shotgun (WGS) entry which is preliminary data.</text>
</comment>
<dbReference type="RefSeq" id="WP_195033709.1">
    <property type="nucleotide sequence ID" value="NZ_JADLRE010000011.1"/>
</dbReference>
<dbReference type="PIRSF" id="PIRSF000724">
    <property type="entry name" value="Pgk"/>
    <property type="match status" value="1"/>
</dbReference>
<keyword evidence="7 10" id="KW-0418">Kinase</keyword>
<feature type="binding site" evidence="10">
    <location>
        <position position="122"/>
    </location>
    <ligand>
        <name>substrate</name>
    </ligand>
</feature>
<gene>
    <name evidence="10" type="primary">pgk</name>
    <name evidence="12" type="ORF">IU470_16040</name>
</gene>
<comment type="pathway">
    <text evidence="2 10">Carbohydrate degradation; glycolysis; pyruvate from D-glyceraldehyde 3-phosphate: step 2/5.</text>
</comment>